<protein>
    <submittedName>
        <fullName evidence="1">Uncharacterized protein</fullName>
    </submittedName>
</protein>
<gene>
    <name evidence="1" type="ORF">PEVE_00029747</name>
</gene>
<comment type="caution">
    <text evidence="1">The sequence shown here is derived from an EMBL/GenBank/DDBJ whole genome shotgun (WGS) entry which is preliminary data.</text>
</comment>
<reference evidence="1 2" key="1">
    <citation type="submission" date="2022-05" db="EMBL/GenBank/DDBJ databases">
        <authorList>
            <consortium name="Genoscope - CEA"/>
            <person name="William W."/>
        </authorList>
    </citation>
    <scope>NUCLEOTIDE SEQUENCE [LARGE SCALE GENOMIC DNA]</scope>
</reference>
<evidence type="ECO:0000313" key="1">
    <source>
        <dbReference type="EMBL" id="CAH3195241.1"/>
    </source>
</evidence>
<name>A0ABN8SVE4_9CNID</name>
<sequence>MASSSSSRPAKLQKLNDIRRSCPFVSQSALQSLLCKIHQEGMPNLKYKRDMKEATRLQLSSMDAYGPLLLEANVATTEGTMEPIWIVNLLSLLVGVYQLNGSWANFFHNAHAKNPSSPQKPWQLLLYSDEVVPGNQLAARQNRKVFAIYASFAQHMTMLQCEDAWFILALLPSTIVAQLEASIGQVFAKIIEATFLGPACDPRNGLYMPHPNGTMDLMLYFDLGGFVQDGLAMKQTFNIKGASGDKFCMFCSNIRSIALELPADTPEEDIPGSNVTRLADCILATDQEVLQAFQVCKQKSRALSKKHFELWERASGITFSHHALLLHQPLLDSNLLKPISGYIHDWMHTMASQGVMQRSIWLLLSQLDMPWGSIQEFLQLWTLPKAMAKAGKLHDLFAAKRTKFYKENSKFKCTASEAIGLTTMLEYLVNSICVPAGVHPGQCQSFLAMAKVMDMLQAIPLGCVQPPILERKHKTVMMFANHCKRINGFSLSLLEECLSHDLYNLQHSDHLQPGVKLLNRHHPSVKANAFLSAAIFKQAIPKEHVWTATSAKLALGGSIHQKDFILIRSTNAYKWQVARMEQHFEVQSVLYSIVTFCTCIEYSFVTHSAQVQIHDQLQLIETESILCPVIYAEEQRAIRVLIPWAYRPSKD</sequence>
<keyword evidence="2" id="KW-1185">Reference proteome</keyword>
<dbReference type="Proteomes" id="UP001159427">
    <property type="component" value="Unassembled WGS sequence"/>
</dbReference>
<evidence type="ECO:0000313" key="2">
    <source>
        <dbReference type="Proteomes" id="UP001159427"/>
    </source>
</evidence>
<proteinExistence type="predicted"/>
<dbReference type="EMBL" id="CALNXI010004182">
    <property type="protein sequence ID" value="CAH3195241.1"/>
    <property type="molecule type" value="Genomic_DNA"/>
</dbReference>
<accession>A0ABN8SVE4</accession>
<organism evidence="1 2">
    <name type="scientific">Porites evermanni</name>
    <dbReference type="NCBI Taxonomy" id="104178"/>
    <lineage>
        <taxon>Eukaryota</taxon>
        <taxon>Metazoa</taxon>
        <taxon>Cnidaria</taxon>
        <taxon>Anthozoa</taxon>
        <taxon>Hexacorallia</taxon>
        <taxon>Scleractinia</taxon>
        <taxon>Fungiina</taxon>
        <taxon>Poritidae</taxon>
        <taxon>Porites</taxon>
    </lineage>
</organism>